<dbReference type="EMBL" id="ANNX02000035">
    <property type="protein sequence ID" value="KYC39288.1"/>
    <property type="molecule type" value="Genomic_DNA"/>
</dbReference>
<dbReference type="PANTHER" id="PTHR36173">
    <property type="entry name" value="RIBONUCLEASE VAPC16-RELATED"/>
    <property type="match status" value="1"/>
</dbReference>
<sequence>MILLDTHVWLWLLHEPNQLSTQAQTIINAEELQNGLLVSAISVWEIAVKSSIGKLNLPLPIEEWYKLAQTHSGVVIEPLSPIDAIASTQLPGDFHKDPADRIIVAIARRYGISLVTCDTKIIDYPHVQTIW</sequence>
<gene>
    <name evidence="2" type="ORF">WA1_31615</name>
</gene>
<protein>
    <submittedName>
        <fullName evidence="2">Twitching motility protein PilT</fullName>
    </submittedName>
</protein>
<proteinExistence type="predicted"/>
<evidence type="ECO:0000313" key="2">
    <source>
        <dbReference type="EMBL" id="KYC39288.1"/>
    </source>
</evidence>
<dbReference type="OrthoDB" id="9798990at2"/>
<evidence type="ECO:0000313" key="3">
    <source>
        <dbReference type="Proteomes" id="UP000076925"/>
    </source>
</evidence>
<dbReference type="Proteomes" id="UP000076925">
    <property type="component" value="Unassembled WGS sequence"/>
</dbReference>
<organism evidence="2 3">
    <name type="scientific">Scytonema hofmannii PCC 7110</name>
    <dbReference type="NCBI Taxonomy" id="128403"/>
    <lineage>
        <taxon>Bacteria</taxon>
        <taxon>Bacillati</taxon>
        <taxon>Cyanobacteriota</taxon>
        <taxon>Cyanophyceae</taxon>
        <taxon>Nostocales</taxon>
        <taxon>Scytonemataceae</taxon>
        <taxon>Scytonema</taxon>
    </lineage>
</organism>
<dbReference type="Gene3D" id="3.40.50.1010">
    <property type="entry name" value="5'-nuclease"/>
    <property type="match status" value="1"/>
</dbReference>
<accession>A0A139X3L1</accession>
<dbReference type="InterPro" id="IPR029060">
    <property type="entry name" value="PIN-like_dom_sf"/>
</dbReference>
<dbReference type="SUPFAM" id="SSF88723">
    <property type="entry name" value="PIN domain-like"/>
    <property type="match status" value="1"/>
</dbReference>
<comment type="caution">
    <text evidence="2">The sequence shown here is derived from an EMBL/GenBank/DDBJ whole genome shotgun (WGS) entry which is preliminary data.</text>
</comment>
<dbReference type="Pfam" id="PF01850">
    <property type="entry name" value="PIN"/>
    <property type="match status" value="1"/>
</dbReference>
<dbReference type="AlphaFoldDB" id="A0A139X3L1"/>
<dbReference type="PANTHER" id="PTHR36173:SF1">
    <property type="entry name" value="RIBONUCLEASE VAPC22"/>
    <property type="match status" value="1"/>
</dbReference>
<dbReference type="InterPro" id="IPR002716">
    <property type="entry name" value="PIN_dom"/>
</dbReference>
<dbReference type="CDD" id="cd09872">
    <property type="entry name" value="PIN_Sll0205-like"/>
    <property type="match status" value="1"/>
</dbReference>
<keyword evidence="3" id="KW-1185">Reference proteome</keyword>
<feature type="domain" description="PIN" evidence="1">
    <location>
        <begin position="2"/>
        <end position="124"/>
    </location>
</feature>
<dbReference type="InterPro" id="IPR041705">
    <property type="entry name" value="PIN_Sll0205"/>
</dbReference>
<name>A0A139X3L1_9CYAN</name>
<evidence type="ECO:0000259" key="1">
    <source>
        <dbReference type="Pfam" id="PF01850"/>
    </source>
</evidence>
<dbReference type="InterPro" id="IPR052919">
    <property type="entry name" value="TA_system_RNase"/>
</dbReference>
<dbReference type="STRING" id="128403.WA1_31615"/>
<dbReference type="RefSeq" id="WP_017740315.1">
    <property type="nucleotide sequence ID" value="NZ_KQ976354.1"/>
</dbReference>
<reference evidence="2 3" key="1">
    <citation type="journal article" date="2013" name="Genome Biol. Evol.">
        <title>Genomes of Stigonematalean cyanobacteria (subsection V) and the evolution of oxygenic photosynthesis from prokaryotes to plastids.</title>
        <authorList>
            <person name="Dagan T."/>
            <person name="Roettger M."/>
            <person name="Stucken K."/>
            <person name="Landan G."/>
            <person name="Koch R."/>
            <person name="Major P."/>
            <person name="Gould S.B."/>
            <person name="Goremykin V.V."/>
            <person name="Rippka R."/>
            <person name="Tandeau de Marsac N."/>
            <person name="Gugger M."/>
            <person name="Lockhart P.J."/>
            <person name="Allen J.F."/>
            <person name="Brune I."/>
            <person name="Maus I."/>
            <person name="Puhler A."/>
            <person name="Martin W.F."/>
        </authorList>
    </citation>
    <scope>NUCLEOTIDE SEQUENCE [LARGE SCALE GENOMIC DNA]</scope>
    <source>
        <strain evidence="2 3">PCC 7110</strain>
    </source>
</reference>